<dbReference type="NCBIfam" id="NF010792">
    <property type="entry name" value="PRK14196.1"/>
    <property type="match status" value="1"/>
</dbReference>
<keyword evidence="7 12" id="KW-0406">Ion transport</keyword>
<reference evidence="13 14" key="1">
    <citation type="submission" date="2024-03" db="EMBL/GenBank/DDBJ databases">
        <title>Two novel Raoultella species associated with bleeding cankers of broadleaf hosts, Raoultella scottia sp. nov. and Raoultella lignicola sp. nov.</title>
        <authorList>
            <person name="Brady C.L."/>
        </authorList>
    </citation>
    <scope>NUCLEOTIDE SEQUENCE [LARGE SCALE GENOMIC DNA]</scope>
    <source>
        <strain evidence="13 14">BAC 10a-01-01</strain>
    </source>
</reference>
<dbReference type="InterPro" id="IPR003691">
    <property type="entry name" value="FluC"/>
</dbReference>
<evidence type="ECO:0000256" key="4">
    <source>
        <dbReference type="ARBA" id="ARBA00022692"/>
    </source>
</evidence>
<evidence type="ECO:0000256" key="2">
    <source>
        <dbReference type="ARBA" id="ARBA00022475"/>
    </source>
</evidence>
<evidence type="ECO:0000256" key="7">
    <source>
        <dbReference type="ARBA" id="ARBA00023065"/>
    </source>
</evidence>
<keyword evidence="12" id="KW-0479">Metal-binding</keyword>
<comment type="activity regulation">
    <text evidence="12">Na(+) is not transported, but it plays an essential structural role and its presence is essential for fluoride channel function.</text>
</comment>
<keyword evidence="12" id="KW-0813">Transport</keyword>
<dbReference type="EMBL" id="JARXNH020000057">
    <property type="protein sequence ID" value="MEK0250624.1"/>
    <property type="molecule type" value="Genomic_DNA"/>
</dbReference>
<comment type="similarity">
    <text evidence="10 12">Belongs to the fluoride channel Fluc/FEX (TC 1.A.43) family.</text>
</comment>
<dbReference type="PANTHER" id="PTHR28259:SF1">
    <property type="entry name" value="FLUORIDE EXPORT PROTEIN 1-RELATED"/>
    <property type="match status" value="1"/>
</dbReference>
<comment type="function">
    <text evidence="12">Fluoride-specific ion channel. Important for reducing fluoride concentration in the cell, thus reducing its toxicity.</text>
</comment>
<accession>A0ABU8ZAY0</accession>
<feature type="transmembrane region" description="Helical" evidence="12">
    <location>
        <begin position="67"/>
        <end position="90"/>
    </location>
</feature>
<evidence type="ECO:0000256" key="12">
    <source>
        <dbReference type="HAMAP-Rule" id="MF_00454"/>
    </source>
</evidence>
<sequence>MYKSLFAVVIGGSLGCVIRWVLSMRLNGSFPNLPPGTLLVNLIGGFIIGLALAFFVRQPHLDPAWKFFITTGLCGGMTTFSTFSAEVVVLLQNGNYSWAIISVLAHVFGSLLMTAAGFLVMTVI</sequence>
<feature type="binding site" evidence="12">
    <location>
        <position position="78"/>
    </location>
    <ligand>
        <name>Na(+)</name>
        <dbReference type="ChEBI" id="CHEBI:29101"/>
        <note>structural</note>
    </ligand>
</feature>
<dbReference type="Pfam" id="PF02537">
    <property type="entry name" value="CRCB"/>
    <property type="match status" value="1"/>
</dbReference>
<comment type="caution">
    <text evidence="13">The sequence shown here is derived from an EMBL/GenBank/DDBJ whole genome shotgun (WGS) entry which is preliminary data.</text>
</comment>
<evidence type="ECO:0000256" key="9">
    <source>
        <dbReference type="ARBA" id="ARBA00023303"/>
    </source>
</evidence>
<evidence type="ECO:0000256" key="8">
    <source>
        <dbReference type="ARBA" id="ARBA00023136"/>
    </source>
</evidence>
<evidence type="ECO:0000313" key="14">
    <source>
        <dbReference type="Proteomes" id="UP001334005"/>
    </source>
</evidence>
<keyword evidence="4 12" id="KW-0812">Transmembrane</keyword>
<evidence type="ECO:0000256" key="3">
    <source>
        <dbReference type="ARBA" id="ARBA00022519"/>
    </source>
</evidence>
<keyword evidence="2 12" id="KW-1003">Cell membrane</keyword>
<feature type="transmembrane region" description="Helical" evidence="12">
    <location>
        <begin position="35"/>
        <end position="55"/>
    </location>
</feature>
<comment type="catalytic activity">
    <reaction evidence="11">
        <text>fluoride(in) = fluoride(out)</text>
        <dbReference type="Rhea" id="RHEA:76159"/>
        <dbReference type="ChEBI" id="CHEBI:17051"/>
    </reaction>
    <physiologicalReaction direction="left-to-right" evidence="11">
        <dbReference type="Rhea" id="RHEA:76160"/>
    </physiologicalReaction>
</comment>
<gene>
    <name evidence="12 13" type="primary">crcB</name>
    <name evidence="12" type="synonym">fluC</name>
    <name evidence="13" type="ORF">QFI66_021310</name>
</gene>
<comment type="subcellular location">
    <subcellularLocation>
        <location evidence="1 12">Cell membrane</location>
        <topology evidence="1 12">Multi-pass membrane protein</topology>
    </subcellularLocation>
</comment>
<evidence type="ECO:0000256" key="11">
    <source>
        <dbReference type="ARBA" id="ARBA00035585"/>
    </source>
</evidence>
<name>A0ABU8ZAY0_9ENTR</name>
<evidence type="ECO:0000256" key="1">
    <source>
        <dbReference type="ARBA" id="ARBA00004651"/>
    </source>
</evidence>
<keyword evidence="9 12" id="KW-0407">Ion channel</keyword>
<evidence type="ECO:0000256" key="10">
    <source>
        <dbReference type="ARBA" id="ARBA00035120"/>
    </source>
</evidence>
<feature type="binding site" evidence="12">
    <location>
        <position position="75"/>
    </location>
    <ligand>
        <name>Na(+)</name>
        <dbReference type="ChEBI" id="CHEBI:29101"/>
        <note>structural</note>
    </ligand>
</feature>
<keyword evidence="3" id="KW-0997">Cell inner membrane</keyword>
<keyword evidence="6 12" id="KW-0915">Sodium</keyword>
<evidence type="ECO:0000256" key="6">
    <source>
        <dbReference type="ARBA" id="ARBA00023053"/>
    </source>
</evidence>
<dbReference type="HAMAP" id="MF_00454">
    <property type="entry name" value="FluC"/>
    <property type="match status" value="1"/>
</dbReference>
<dbReference type="Proteomes" id="UP001334005">
    <property type="component" value="Unassembled WGS sequence"/>
</dbReference>
<evidence type="ECO:0000313" key="13">
    <source>
        <dbReference type="EMBL" id="MEK0250624.1"/>
    </source>
</evidence>
<dbReference type="NCBIfam" id="TIGR00494">
    <property type="entry name" value="crcB"/>
    <property type="match status" value="1"/>
</dbReference>
<dbReference type="PANTHER" id="PTHR28259">
    <property type="entry name" value="FLUORIDE EXPORT PROTEIN 1-RELATED"/>
    <property type="match status" value="1"/>
</dbReference>
<organism evidence="13 14">
    <name type="scientific">Raoultella scottii</name>
    <dbReference type="NCBI Taxonomy" id="3040937"/>
    <lineage>
        <taxon>Bacteria</taxon>
        <taxon>Pseudomonadati</taxon>
        <taxon>Pseudomonadota</taxon>
        <taxon>Gammaproteobacteria</taxon>
        <taxon>Enterobacterales</taxon>
        <taxon>Enterobacteriaceae</taxon>
        <taxon>Klebsiella/Raoultella group</taxon>
        <taxon>Raoultella</taxon>
    </lineage>
</organism>
<proteinExistence type="inferred from homology"/>
<keyword evidence="8 12" id="KW-0472">Membrane</keyword>
<protein>
    <recommendedName>
        <fullName evidence="12">Fluoride-specific ion channel FluC</fullName>
    </recommendedName>
</protein>
<keyword evidence="5 12" id="KW-1133">Transmembrane helix</keyword>
<evidence type="ECO:0000256" key="5">
    <source>
        <dbReference type="ARBA" id="ARBA00022989"/>
    </source>
</evidence>
<dbReference type="PROSITE" id="PS51257">
    <property type="entry name" value="PROKAR_LIPOPROTEIN"/>
    <property type="match status" value="1"/>
</dbReference>
<feature type="transmembrane region" description="Helical" evidence="12">
    <location>
        <begin position="96"/>
        <end position="121"/>
    </location>
</feature>
<dbReference type="RefSeq" id="WP_095095986.1">
    <property type="nucleotide sequence ID" value="NZ_JARXNH020000057.1"/>
</dbReference>
<keyword evidence="14" id="KW-1185">Reference proteome</keyword>